<name>A0ABX6RP71_9ACTN</name>
<feature type="transmembrane region" description="Helical" evidence="1">
    <location>
        <begin position="6"/>
        <end position="23"/>
    </location>
</feature>
<evidence type="ECO:0008006" key="4">
    <source>
        <dbReference type="Google" id="ProtNLM"/>
    </source>
</evidence>
<protein>
    <recommendedName>
        <fullName evidence="4">DUF2550 family protein</fullName>
    </recommendedName>
</protein>
<sequence>MDAPVIIHLFLFATGGLTVWLLGRRVRQRAARAARGAVIEVPCLLRHPARAGRWLRGRLVTGPGTAAWAPRTRAGAGLGLPAGIRPLDVRSPSTREAMRINAGCRIVECASDEGTVLLAVMPHELGHVLAALART</sequence>
<accession>A0ABX6RP71</accession>
<dbReference type="EMBL" id="CP045704">
    <property type="protein sequence ID" value="QNE82235.1"/>
    <property type="molecule type" value="Genomic_DNA"/>
</dbReference>
<evidence type="ECO:0000313" key="3">
    <source>
        <dbReference type="Proteomes" id="UP000515764"/>
    </source>
</evidence>
<organism evidence="2 3">
    <name type="scientific">Streptomyces rutgersensis</name>
    <dbReference type="NCBI Taxonomy" id="53451"/>
    <lineage>
        <taxon>Bacteria</taxon>
        <taxon>Bacillati</taxon>
        <taxon>Actinomycetota</taxon>
        <taxon>Actinomycetes</taxon>
        <taxon>Kitasatosporales</taxon>
        <taxon>Streptomycetaceae</taxon>
        <taxon>Streptomyces</taxon>
        <taxon>Streptomyces diastaticus group</taxon>
    </lineage>
</organism>
<keyword evidence="1" id="KW-1133">Transmembrane helix</keyword>
<evidence type="ECO:0000256" key="1">
    <source>
        <dbReference type="SAM" id="Phobius"/>
    </source>
</evidence>
<dbReference type="Proteomes" id="UP000515764">
    <property type="component" value="Chromosome"/>
</dbReference>
<reference evidence="3" key="1">
    <citation type="submission" date="2019-10" db="EMBL/GenBank/DDBJ databases">
        <title>Antimicrobial potential of Antarctic Bacteria.</title>
        <authorList>
            <person name="Benaud N."/>
            <person name="Edwards R.J."/>
            <person name="Ferrari B.C."/>
        </authorList>
    </citation>
    <scope>NUCLEOTIDE SEQUENCE [LARGE SCALE GENOMIC DNA]</scope>
    <source>
        <strain evidence="3">NBH77</strain>
    </source>
</reference>
<gene>
    <name evidence="2" type="ORF">F0345_14830</name>
</gene>
<keyword evidence="3" id="KW-1185">Reference proteome</keyword>
<proteinExistence type="predicted"/>
<keyword evidence="1" id="KW-0472">Membrane</keyword>
<evidence type="ECO:0000313" key="2">
    <source>
        <dbReference type="EMBL" id="QNE82235.1"/>
    </source>
</evidence>
<keyword evidence="1" id="KW-0812">Transmembrane</keyword>